<dbReference type="RefSeq" id="WP_097781812.1">
    <property type="nucleotide sequence ID" value="NZ_NMTS02000001.1"/>
</dbReference>
<organism evidence="1 2">
    <name type="scientific">Faecalibacterium prausnitzii</name>
    <dbReference type="NCBI Taxonomy" id="853"/>
    <lineage>
        <taxon>Bacteria</taxon>
        <taxon>Bacillati</taxon>
        <taxon>Bacillota</taxon>
        <taxon>Clostridia</taxon>
        <taxon>Eubacteriales</taxon>
        <taxon>Oscillospiraceae</taxon>
        <taxon>Faecalibacterium</taxon>
    </lineage>
</organism>
<dbReference type="SUPFAM" id="SSF88659">
    <property type="entry name" value="Sigma3 and sigma4 domains of RNA polymerase sigma factors"/>
    <property type="match status" value="1"/>
</dbReference>
<proteinExistence type="predicted"/>
<gene>
    <name evidence="1" type="ORF">CGS50_002670</name>
</gene>
<dbReference type="Gene3D" id="1.10.10.10">
    <property type="entry name" value="Winged helix-like DNA-binding domain superfamily/Winged helix DNA-binding domain"/>
    <property type="match status" value="1"/>
</dbReference>
<protein>
    <submittedName>
        <fullName evidence="1">Uncharacterized protein</fullName>
    </submittedName>
</protein>
<evidence type="ECO:0000313" key="2">
    <source>
        <dbReference type="Proteomes" id="UP000221015"/>
    </source>
</evidence>
<evidence type="ECO:0000313" key="1">
    <source>
        <dbReference type="EMBL" id="PLK30535.1"/>
    </source>
</evidence>
<accession>A0A2J4JRP4</accession>
<sequence>MIFTCAPENEKRDGVDYRDVKAWFQQCRDYKIDVDRQLERIHRIYGSATKITQNLSGMPTASGNGDKIGNAAVDIIEEQTRYREMVKRLTALQNEATKRAYCLVVATECANAIVDFYVNGKTQDQIADETGVSGVDIVRKRINRGCKALAEIWPDFSTV</sequence>
<name>A0A2J4JRP4_9FIRM</name>
<comment type="caution">
    <text evidence="1">The sequence shown here is derived from an EMBL/GenBank/DDBJ whole genome shotgun (WGS) entry which is preliminary data.</text>
</comment>
<dbReference type="Proteomes" id="UP000221015">
    <property type="component" value="Unassembled WGS sequence"/>
</dbReference>
<dbReference type="InterPro" id="IPR036388">
    <property type="entry name" value="WH-like_DNA-bd_sf"/>
</dbReference>
<dbReference type="InterPro" id="IPR013324">
    <property type="entry name" value="RNA_pol_sigma_r3/r4-like"/>
</dbReference>
<reference evidence="1 2" key="1">
    <citation type="journal article" date="2017" name="Front. Microbiol.">
        <title>New Insights into the Diversity of the Genus Faecalibacterium.</title>
        <authorList>
            <person name="Benevides L."/>
            <person name="Burman S."/>
            <person name="Martin R."/>
            <person name="Robert V."/>
            <person name="Thomas M."/>
            <person name="Miquel S."/>
            <person name="Chain F."/>
            <person name="Sokol H."/>
            <person name="Bermudez-Humaran L.G."/>
            <person name="Morrison M."/>
            <person name="Langella P."/>
            <person name="Azevedo V.A."/>
            <person name="Chatel J.M."/>
            <person name="Soares S."/>
        </authorList>
    </citation>
    <scope>NUCLEOTIDE SEQUENCE [LARGE SCALE GENOMIC DNA]</scope>
    <source>
        <strain evidence="1 2">CNCM I 4542</strain>
    </source>
</reference>
<dbReference type="EMBL" id="NMTS02000001">
    <property type="protein sequence ID" value="PLK30535.1"/>
    <property type="molecule type" value="Genomic_DNA"/>
</dbReference>
<dbReference type="AlphaFoldDB" id="A0A2J4JRP4"/>